<dbReference type="GO" id="GO:0005886">
    <property type="term" value="C:plasma membrane"/>
    <property type="evidence" value="ECO:0007669"/>
    <property type="project" value="UniProtKB-SubCell"/>
</dbReference>
<dbReference type="Gene3D" id="3.40.50.1000">
    <property type="entry name" value="HAD superfamily/HAD-like"/>
    <property type="match status" value="1"/>
</dbReference>
<dbReference type="InterPro" id="IPR023299">
    <property type="entry name" value="ATPase_P-typ_cyto_dom_N"/>
</dbReference>
<proteinExistence type="predicted"/>
<dbReference type="AlphaFoldDB" id="A0A427XXL4"/>
<dbReference type="PANTHER" id="PTHR43294">
    <property type="entry name" value="SODIUM/POTASSIUM-TRANSPORTING ATPASE SUBUNIT ALPHA"/>
    <property type="match status" value="1"/>
</dbReference>
<dbReference type="Pfam" id="PF13246">
    <property type="entry name" value="Cation_ATPase"/>
    <property type="match status" value="1"/>
</dbReference>
<accession>A0A427XXL4</accession>
<comment type="subcellular location">
    <subcellularLocation>
        <location evidence="1">Cell membrane</location>
        <topology evidence="1">Multi-pass membrane protein</topology>
    </subcellularLocation>
</comment>
<dbReference type="EMBL" id="RSCD01000024">
    <property type="protein sequence ID" value="RSH83618.1"/>
    <property type="molecule type" value="Genomic_DNA"/>
</dbReference>
<keyword evidence="2" id="KW-1003">Cell membrane</keyword>
<dbReference type="GO" id="GO:0036376">
    <property type="term" value="P:sodium ion export across plasma membrane"/>
    <property type="evidence" value="ECO:0007669"/>
    <property type="project" value="TreeGrafter"/>
</dbReference>
<dbReference type="GO" id="GO:0030007">
    <property type="term" value="P:intracellular potassium ion homeostasis"/>
    <property type="evidence" value="ECO:0007669"/>
    <property type="project" value="TreeGrafter"/>
</dbReference>
<evidence type="ECO:0000256" key="1">
    <source>
        <dbReference type="ARBA" id="ARBA00004651"/>
    </source>
</evidence>
<name>A0A427XXL4_9TREE</name>
<dbReference type="SUPFAM" id="SSF81660">
    <property type="entry name" value="Metal cation-transporting ATPase, ATP-binding domain N"/>
    <property type="match status" value="1"/>
</dbReference>
<comment type="caution">
    <text evidence="3">The sequence shown here is derived from an EMBL/GenBank/DDBJ whole genome shotgun (WGS) entry which is preliminary data.</text>
</comment>
<dbReference type="GO" id="GO:1902600">
    <property type="term" value="P:proton transmembrane transport"/>
    <property type="evidence" value="ECO:0007669"/>
    <property type="project" value="TreeGrafter"/>
</dbReference>
<dbReference type="InterPro" id="IPR023214">
    <property type="entry name" value="HAD_sf"/>
</dbReference>
<dbReference type="PANTHER" id="PTHR43294:SF21">
    <property type="entry name" value="CATION TRANSPORTING ATPASE"/>
    <property type="match status" value="1"/>
</dbReference>
<dbReference type="GO" id="GO:0006883">
    <property type="term" value="P:intracellular sodium ion homeostasis"/>
    <property type="evidence" value="ECO:0007669"/>
    <property type="project" value="TreeGrafter"/>
</dbReference>
<reference evidence="3 4" key="1">
    <citation type="submission" date="2018-11" db="EMBL/GenBank/DDBJ databases">
        <title>Genome sequence of Saitozyma podzolica DSM 27192.</title>
        <authorList>
            <person name="Aliyu H."/>
            <person name="Gorte O."/>
            <person name="Ochsenreither K."/>
        </authorList>
    </citation>
    <scope>NUCLEOTIDE SEQUENCE [LARGE SCALE GENOMIC DNA]</scope>
    <source>
        <strain evidence="3 4">DSM 27192</strain>
    </source>
</reference>
<dbReference type="OrthoDB" id="158672at2759"/>
<dbReference type="InterPro" id="IPR050510">
    <property type="entry name" value="Cation_transp_ATPase_P-type"/>
</dbReference>
<organism evidence="3 4">
    <name type="scientific">Saitozyma podzolica</name>
    <dbReference type="NCBI Taxonomy" id="1890683"/>
    <lineage>
        <taxon>Eukaryota</taxon>
        <taxon>Fungi</taxon>
        <taxon>Dikarya</taxon>
        <taxon>Basidiomycota</taxon>
        <taxon>Agaricomycotina</taxon>
        <taxon>Tremellomycetes</taxon>
        <taxon>Tremellales</taxon>
        <taxon>Trimorphomycetaceae</taxon>
        <taxon>Saitozyma</taxon>
    </lineage>
</organism>
<evidence type="ECO:0000313" key="4">
    <source>
        <dbReference type="Proteomes" id="UP000279259"/>
    </source>
</evidence>
<keyword evidence="2" id="KW-0472">Membrane</keyword>
<sequence length="141" mass="15795">MDHMKERYNQLSDKPFNSKDKFAFTYIESSSKKSDLESVIIVKGAPDILLSRCASYFSGVGESEKPLDEGAKQALMAKQEEWWRKGERVILITRRAYRSIHPTGSIEFEEELCAAALGELTVVGLIGILDPPREDIPSTVS</sequence>
<dbReference type="Proteomes" id="UP000279259">
    <property type="component" value="Unassembled WGS sequence"/>
</dbReference>
<dbReference type="GO" id="GO:0000166">
    <property type="term" value="F:nucleotide binding"/>
    <property type="evidence" value="ECO:0007669"/>
    <property type="project" value="InterPro"/>
</dbReference>
<evidence type="ECO:0000313" key="3">
    <source>
        <dbReference type="EMBL" id="RSH83618.1"/>
    </source>
</evidence>
<keyword evidence="4" id="KW-1185">Reference proteome</keyword>
<gene>
    <name evidence="3" type="ORF">EHS25_005522</name>
</gene>
<dbReference type="GO" id="GO:0005391">
    <property type="term" value="F:P-type sodium:potassium-exchanging transporter activity"/>
    <property type="evidence" value="ECO:0007669"/>
    <property type="project" value="TreeGrafter"/>
</dbReference>
<evidence type="ECO:0000256" key="2">
    <source>
        <dbReference type="ARBA" id="ARBA00022475"/>
    </source>
</evidence>
<dbReference type="Gene3D" id="3.40.1110.10">
    <property type="entry name" value="Calcium-transporting ATPase, cytoplasmic domain N"/>
    <property type="match status" value="1"/>
</dbReference>
<dbReference type="GO" id="GO:1990573">
    <property type="term" value="P:potassium ion import across plasma membrane"/>
    <property type="evidence" value="ECO:0007669"/>
    <property type="project" value="TreeGrafter"/>
</dbReference>
<dbReference type="STRING" id="1890683.A0A427XXL4"/>
<protein>
    <submittedName>
        <fullName evidence="3">Uncharacterized protein</fullName>
    </submittedName>
</protein>